<gene>
    <name evidence="2" type="ORF">EBX74_04750</name>
</gene>
<comment type="caution">
    <text evidence="2">The sequence shown here is derived from an EMBL/GenBank/DDBJ whole genome shotgun (WGS) entry which is preliminary data.</text>
</comment>
<sequence>AIKLVDLPKTDLLLLTHNHYDHLDAEATKNFPHKKTKVLCPLKLSKFYKDYSFKDVNEMDWYQEKQIDDLKITYLPAIHWSKRELFDRNRTLWGSYLIEYQRKKILFCCDTASGEVYKKLGREYGPIDIAFINIGAYEPVEIMKYSHANPAEALEIGRNLKAKKVIGMHWGTILMSLEDPFEPPTKFISNAKNFGYQEKDAVLFKIGETKTIKQILS</sequence>
<feature type="non-terminal residue" evidence="2">
    <location>
        <position position="1"/>
    </location>
</feature>
<dbReference type="PANTHER" id="PTHR15032">
    <property type="entry name" value="N-ACYL-PHOSPHATIDYLETHANOLAMINE-HYDROLYZING PHOSPHOLIPASE D"/>
    <property type="match status" value="1"/>
</dbReference>
<dbReference type="EMBL" id="RGOB01000211">
    <property type="protein sequence ID" value="NCU53572.1"/>
    <property type="molecule type" value="Genomic_DNA"/>
</dbReference>
<dbReference type="Gene3D" id="3.60.15.10">
    <property type="entry name" value="Ribonuclease Z/Hydroxyacylglutathione hydrolase-like"/>
    <property type="match status" value="1"/>
</dbReference>
<dbReference type="GO" id="GO:0005737">
    <property type="term" value="C:cytoplasm"/>
    <property type="evidence" value="ECO:0007669"/>
    <property type="project" value="TreeGrafter"/>
</dbReference>
<dbReference type="PANTHER" id="PTHR15032:SF4">
    <property type="entry name" value="N-ACYL-PHOSPHATIDYLETHANOLAMINE-HYDROLYZING PHOSPHOLIPASE D"/>
    <property type="match status" value="1"/>
</dbReference>
<protein>
    <submittedName>
        <fullName evidence="2">MBL fold metallo-hydrolase</fullName>
    </submittedName>
</protein>
<evidence type="ECO:0000313" key="3">
    <source>
        <dbReference type="Proteomes" id="UP000747791"/>
    </source>
</evidence>
<evidence type="ECO:0000259" key="1">
    <source>
        <dbReference type="Pfam" id="PF12706"/>
    </source>
</evidence>
<dbReference type="Proteomes" id="UP000747791">
    <property type="component" value="Unassembled WGS sequence"/>
</dbReference>
<evidence type="ECO:0000313" key="2">
    <source>
        <dbReference type="EMBL" id="NCU53572.1"/>
    </source>
</evidence>
<dbReference type="Pfam" id="PF12706">
    <property type="entry name" value="Lactamase_B_2"/>
    <property type="match status" value="1"/>
</dbReference>
<name>A0A966HS54_9PROT</name>
<reference evidence="2" key="1">
    <citation type="submission" date="2018-10" db="EMBL/GenBank/DDBJ databases">
        <title>Iterative Subtractive Binning of Freshwater Chronoseries Metagenomes Recovers Nearly Complete Genomes from over Four Hundred Novel Species.</title>
        <authorList>
            <person name="Rodriguez-R L.M."/>
            <person name="Tsementzi D."/>
            <person name="Luo C."/>
            <person name="Konstantinidis K.T."/>
        </authorList>
    </citation>
    <scope>NUCLEOTIDE SEQUENCE</scope>
    <source>
        <strain evidence="2">WB8_2A_004</strain>
    </source>
</reference>
<accession>A0A966HS54</accession>
<dbReference type="InterPro" id="IPR036866">
    <property type="entry name" value="RibonucZ/Hydroxyglut_hydro"/>
</dbReference>
<organism evidence="2 3">
    <name type="scientific">Candidatus Fonsibacter lacus</name>
    <dbReference type="NCBI Taxonomy" id="2576439"/>
    <lineage>
        <taxon>Bacteria</taxon>
        <taxon>Pseudomonadati</taxon>
        <taxon>Pseudomonadota</taxon>
        <taxon>Alphaproteobacteria</taxon>
        <taxon>Candidatus Pelagibacterales</taxon>
        <taxon>Candidatus Pelagibacterales incertae sedis</taxon>
        <taxon>Candidatus Fonsibacter</taxon>
    </lineage>
</organism>
<dbReference type="SUPFAM" id="SSF56281">
    <property type="entry name" value="Metallo-hydrolase/oxidoreductase"/>
    <property type="match status" value="1"/>
</dbReference>
<feature type="domain" description="Metallo-beta-lactamase" evidence="1">
    <location>
        <begin position="6"/>
        <end position="170"/>
    </location>
</feature>
<dbReference type="InterPro" id="IPR001279">
    <property type="entry name" value="Metallo-B-lactamas"/>
</dbReference>
<dbReference type="AlphaFoldDB" id="A0A966HS54"/>
<proteinExistence type="predicted"/>